<reference evidence="3" key="1">
    <citation type="submission" date="2006-12" db="EMBL/GenBank/DDBJ databases">
        <title>Complete sequence of chromosome 1 of Verminephrobacter eiseniae EF01-2.</title>
        <authorList>
            <person name="Copeland A."/>
            <person name="Lucas S."/>
            <person name="Lapidus A."/>
            <person name="Barry K."/>
            <person name="Detter J.C."/>
            <person name="Glavina del Rio T."/>
            <person name="Dalin E."/>
            <person name="Tice H."/>
            <person name="Pitluck S."/>
            <person name="Chertkov O."/>
            <person name="Brettin T."/>
            <person name="Bruce D."/>
            <person name="Han C."/>
            <person name="Tapia R."/>
            <person name="Gilna P."/>
            <person name="Schmutz J."/>
            <person name="Larimer F."/>
            <person name="Land M."/>
            <person name="Hauser L."/>
            <person name="Kyrpides N."/>
            <person name="Kim E."/>
            <person name="Stahl D."/>
            <person name="Richardson P."/>
        </authorList>
    </citation>
    <scope>NUCLEOTIDE SEQUENCE [LARGE SCALE GENOMIC DNA]</scope>
    <source>
        <strain evidence="3">EF01-2</strain>
    </source>
</reference>
<dbReference type="OrthoDB" id="9799173at2"/>
<gene>
    <name evidence="2" type="ordered locus">Veis_1323</name>
</gene>
<dbReference type="GeneID" id="76459966"/>
<evidence type="ECO:0000259" key="1">
    <source>
        <dbReference type="Pfam" id="PF13274"/>
    </source>
</evidence>
<sequence>MAHPEYSAFAIANAFVQKAGQGAIPNLTPMKLQKLLYFTQAWHLKVRGFPLLDDHFARWKHGPVIPAVYHEFRAYGHRPITRKATTLAMSDDDYAVKIPMVPLADRDTWGLIDAIIDRYGAVDAQELSRMTHLEGSAWATGGGADGTVITAEQIRNDPSIQ</sequence>
<dbReference type="HOGENOM" id="CLU_110683_1_1_4"/>
<keyword evidence="3" id="KW-1185">Reference proteome</keyword>
<dbReference type="KEGG" id="vei:Veis_1323"/>
<dbReference type="AlphaFoldDB" id="A1WHI3"/>
<feature type="domain" description="Antitoxin SocA-like Panacea" evidence="1">
    <location>
        <begin position="32"/>
        <end position="138"/>
    </location>
</feature>
<dbReference type="STRING" id="391735.Veis_1323"/>
<protein>
    <recommendedName>
        <fullName evidence="1">Antitoxin SocA-like Panacea domain-containing protein</fullName>
    </recommendedName>
</protein>
<dbReference type="Pfam" id="PF13274">
    <property type="entry name" value="SocA_Panacea"/>
    <property type="match status" value="1"/>
</dbReference>
<name>A1WHI3_VEREI</name>
<accession>A1WHI3</accession>
<evidence type="ECO:0000313" key="3">
    <source>
        <dbReference type="Proteomes" id="UP000000374"/>
    </source>
</evidence>
<proteinExistence type="predicted"/>
<dbReference type="Proteomes" id="UP000000374">
    <property type="component" value="Chromosome"/>
</dbReference>
<dbReference type="eggNOG" id="COG3600">
    <property type="taxonomic scope" value="Bacteria"/>
</dbReference>
<dbReference type="InterPro" id="IPR025272">
    <property type="entry name" value="SocA_Panacea"/>
</dbReference>
<organism evidence="2 3">
    <name type="scientific">Verminephrobacter eiseniae (strain EF01-2)</name>
    <dbReference type="NCBI Taxonomy" id="391735"/>
    <lineage>
        <taxon>Bacteria</taxon>
        <taxon>Pseudomonadati</taxon>
        <taxon>Pseudomonadota</taxon>
        <taxon>Betaproteobacteria</taxon>
        <taxon>Burkholderiales</taxon>
        <taxon>Comamonadaceae</taxon>
        <taxon>Verminephrobacter</taxon>
    </lineage>
</organism>
<dbReference type="RefSeq" id="WP_011809100.1">
    <property type="nucleotide sequence ID" value="NC_008786.1"/>
</dbReference>
<evidence type="ECO:0000313" key="2">
    <source>
        <dbReference type="EMBL" id="ABM57090.1"/>
    </source>
</evidence>
<dbReference type="EMBL" id="CP000542">
    <property type="protein sequence ID" value="ABM57090.1"/>
    <property type="molecule type" value="Genomic_DNA"/>
</dbReference>